<keyword evidence="2 3" id="KW-0040">ANK repeat</keyword>
<reference evidence="5 6" key="1">
    <citation type="submission" date="2014-04" db="EMBL/GenBank/DDBJ databases">
        <authorList>
            <consortium name="DOE Joint Genome Institute"/>
            <person name="Kuo A."/>
            <person name="Girlanda M."/>
            <person name="Perotto S."/>
            <person name="Kohler A."/>
            <person name="Nagy L.G."/>
            <person name="Floudas D."/>
            <person name="Copeland A."/>
            <person name="Barry K.W."/>
            <person name="Cichocki N."/>
            <person name="Veneault-Fourrey C."/>
            <person name="LaButti K."/>
            <person name="Lindquist E.A."/>
            <person name="Lipzen A."/>
            <person name="Lundell T."/>
            <person name="Morin E."/>
            <person name="Murat C."/>
            <person name="Sun H."/>
            <person name="Tunlid A."/>
            <person name="Henrissat B."/>
            <person name="Grigoriev I.V."/>
            <person name="Hibbett D.S."/>
            <person name="Martin F."/>
            <person name="Nordberg H.P."/>
            <person name="Cantor M.N."/>
            <person name="Hua S.X."/>
        </authorList>
    </citation>
    <scope>NUCLEOTIDE SEQUENCE [LARGE SCALE GENOMIC DNA]</scope>
    <source>
        <strain evidence="5 6">MUT 4182</strain>
    </source>
</reference>
<gene>
    <name evidence="5" type="ORF">M407DRAFT_95154</name>
</gene>
<dbReference type="STRING" id="1051891.A0A0C3QH49"/>
<sequence length="191" mass="21825">MFEKEQERYLTGRISFLKGDGRQSITGSFHPIYSGEWSEQAYVKPIAKLFSYIASHNRSACNDFLKRNADAINTRDQLGRTPLQFALLCSAEEICLELIEQGGRMTSRMVDGRCSLHLAAQMGLPKVVKALLEKSEKNKAEKEAKEMEIKESEGKDKDVQMKDQDDEVRDSSEDDWSSEDEEDKDYEEAKK</sequence>
<dbReference type="PROSITE" id="PS50297">
    <property type="entry name" value="ANK_REP_REGION"/>
    <property type="match status" value="1"/>
</dbReference>
<dbReference type="InterPro" id="IPR002110">
    <property type="entry name" value="Ankyrin_rpt"/>
</dbReference>
<protein>
    <submittedName>
        <fullName evidence="5">Uncharacterized protein</fullName>
    </submittedName>
</protein>
<dbReference type="GO" id="GO:0005634">
    <property type="term" value="C:nucleus"/>
    <property type="evidence" value="ECO:0007669"/>
    <property type="project" value="TreeGrafter"/>
</dbReference>
<dbReference type="InterPro" id="IPR036770">
    <property type="entry name" value="Ankyrin_rpt-contain_sf"/>
</dbReference>
<dbReference type="Pfam" id="PF12796">
    <property type="entry name" value="Ank_2"/>
    <property type="match status" value="1"/>
</dbReference>
<accession>A0A0C3QH49</accession>
<dbReference type="OrthoDB" id="3040246at2759"/>
<dbReference type="Gene3D" id="1.25.40.20">
    <property type="entry name" value="Ankyrin repeat-containing domain"/>
    <property type="match status" value="1"/>
</dbReference>
<dbReference type="InterPro" id="IPR050776">
    <property type="entry name" value="Ank_Repeat/CDKN_Inhibitor"/>
</dbReference>
<name>A0A0C3QH49_9AGAM</name>
<organism evidence="5 6">
    <name type="scientific">Tulasnella calospora MUT 4182</name>
    <dbReference type="NCBI Taxonomy" id="1051891"/>
    <lineage>
        <taxon>Eukaryota</taxon>
        <taxon>Fungi</taxon>
        <taxon>Dikarya</taxon>
        <taxon>Basidiomycota</taxon>
        <taxon>Agaricomycotina</taxon>
        <taxon>Agaricomycetes</taxon>
        <taxon>Cantharellales</taxon>
        <taxon>Tulasnellaceae</taxon>
        <taxon>Tulasnella</taxon>
    </lineage>
</organism>
<dbReference type="EMBL" id="KN823050">
    <property type="protein sequence ID" value="KIO24999.1"/>
    <property type="molecule type" value="Genomic_DNA"/>
</dbReference>
<reference evidence="6" key="2">
    <citation type="submission" date="2015-01" db="EMBL/GenBank/DDBJ databases">
        <title>Evolutionary Origins and Diversification of the Mycorrhizal Mutualists.</title>
        <authorList>
            <consortium name="DOE Joint Genome Institute"/>
            <consortium name="Mycorrhizal Genomics Consortium"/>
            <person name="Kohler A."/>
            <person name="Kuo A."/>
            <person name="Nagy L.G."/>
            <person name="Floudas D."/>
            <person name="Copeland A."/>
            <person name="Barry K.W."/>
            <person name="Cichocki N."/>
            <person name="Veneault-Fourrey C."/>
            <person name="LaButti K."/>
            <person name="Lindquist E.A."/>
            <person name="Lipzen A."/>
            <person name="Lundell T."/>
            <person name="Morin E."/>
            <person name="Murat C."/>
            <person name="Riley R."/>
            <person name="Ohm R."/>
            <person name="Sun H."/>
            <person name="Tunlid A."/>
            <person name="Henrissat B."/>
            <person name="Grigoriev I.V."/>
            <person name="Hibbett D.S."/>
            <person name="Martin F."/>
        </authorList>
    </citation>
    <scope>NUCLEOTIDE SEQUENCE [LARGE SCALE GENOMIC DNA]</scope>
    <source>
        <strain evidence="6">MUT 4182</strain>
    </source>
</reference>
<proteinExistence type="predicted"/>
<feature type="repeat" description="ANK" evidence="3">
    <location>
        <begin position="111"/>
        <end position="143"/>
    </location>
</feature>
<evidence type="ECO:0000313" key="5">
    <source>
        <dbReference type="EMBL" id="KIO24999.1"/>
    </source>
</evidence>
<evidence type="ECO:0000256" key="1">
    <source>
        <dbReference type="ARBA" id="ARBA00022737"/>
    </source>
</evidence>
<feature type="compositionally biased region" description="Basic and acidic residues" evidence="4">
    <location>
        <begin position="137"/>
        <end position="163"/>
    </location>
</feature>
<keyword evidence="6" id="KW-1185">Reference proteome</keyword>
<dbReference type="PROSITE" id="PS50088">
    <property type="entry name" value="ANK_REPEAT"/>
    <property type="match status" value="1"/>
</dbReference>
<dbReference type="AlphaFoldDB" id="A0A0C3QH49"/>
<evidence type="ECO:0000256" key="3">
    <source>
        <dbReference type="PROSITE-ProRule" id="PRU00023"/>
    </source>
</evidence>
<evidence type="ECO:0000256" key="2">
    <source>
        <dbReference type="ARBA" id="ARBA00023043"/>
    </source>
</evidence>
<feature type="region of interest" description="Disordered" evidence="4">
    <location>
        <begin position="137"/>
        <end position="191"/>
    </location>
</feature>
<feature type="compositionally biased region" description="Acidic residues" evidence="4">
    <location>
        <begin position="164"/>
        <end position="191"/>
    </location>
</feature>
<dbReference type="HOGENOM" id="CLU_1422390_0_0_1"/>
<dbReference type="SUPFAM" id="SSF48403">
    <property type="entry name" value="Ankyrin repeat"/>
    <property type="match status" value="1"/>
</dbReference>
<dbReference type="Proteomes" id="UP000054248">
    <property type="component" value="Unassembled WGS sequence"/>
</dbReference>
<evidence type="ECO:0000256" key="4">
    <source>
        <dbReference type="SAM" id="MobiDB-lite"/>
    </source>
</evidence>
<keyword evidence="1" id="KW-0677">Repeat</keyword>
<dbReference type="PANTHER" id="PTHR24201">
    <property type="entry name" value="ANK_REP_REGION DOMAIN-CONTAINING PROTEIN"/>
    <property type="match status" value="1"/>
</dbReference>
<dbReference type="PANTHER" id="PTHR24201:SF16">
    <property type="entry name" value="ANKYRIN-1-LIKE-RELATED"/>
    <property type="match status" value="1"/>
</dbReference>
<evidence type="ECO:0000313" key="6">
    <source>
        <dbReference type="Proteomes" id="UP000054248"/>
    </source>
</evidence>